<feature type="region of interest" description="Disordered" evidence="1">
    <location>
        <begin position="98"/>
        <end position="121"/>
    </location>
</feature>
<gene>
    <name evidence="2" type="ORF">GSTUAT00007586001</name>
</gene>
<name>A0A292PPD2_9PEZI</name>
<dbReference type="Proteomes" id="UP001412239">
    <property type="component" value="Unassembled WGS sequence"/>
</dbReference>
<feature type="region of interest" description="Disordered" evidence="1">
    <location>
        <begin position="1"/>
        <end position="67"/>
    </location>
</feature>
<reference evidence="2" key="1">
    <citation type="submission" date="2015-10" db="EMBL/GenBank/DDBJ databases">
        <authorList>
            <person name="Regsiter A."/>
            <person name="william w."/>
        </authorList>
    </citation>
    <scope>NUCLEOTIDE SEQUENCE</scope>
    <source>
        <strain evidence="2">Montdore</strain>
    </source>
</reference>
<sequence>MPVIRNPFRRNATAPANSLFGSFSEQQSTAHPATGKLPLSEADLSTDEVGRAHGARAKSVSSLSIGRGSQDEENAYKLSDSRVHVVGCGIVLLSPQVKGVGQTPSPPDKKGFWRKNDHSPQIKAPDVEEPFVISRESFESYRRSFDISARSPVLDPPPGRVSFDSRPLAPRTSLDVRSPRLPIVAKNVEPVEEDKFEDIKLNDDARPKKRSIFSRFGADHSSPDAVPASTSHGVRNGLFGKKEVPQETVIESELKKIDVRKDDK</sequence>
<keyword evidence="3" id="KW-1185">Reference proteome</keyword>
<dbReference type="AlphaFoldDB" id="A0A292PPD2"/>
<evidence type="ECO:0000313" key="3">
    <source>
        <dbReference type="Proteomes" id="UP001412239"/>
    </source>
</evidence>
<dbReference type="EMBL" id="LN891139">
    <property type="protein sequence ID" value="CUS08343.1"/>
    <property type="molecule type" value="Genomic_DNA"/>
</dbReference>
<evidence type="ECO:0000256" key="1">
    <source>
        <dbReference type="SAM" id="MobiDB-lite"/>
    </source>
</evidence>
<organism evidence="2 3">
    <name type="scientific">Tuber aestivum</name>
    <name type="common">summer truffle</name>
    <dbReference type="NCBI Taxonomy" id="59557"/>
    <lineage>
        <taxon>Eukaryota</taxon>
        <taxon>Fungi</taxon>
        <taxon>Dikarya</taxon>
        <taxon>Ascomycota</taxon>
        <taxon>Pezizomycotina</taxon>
        <taxon>Pezizomycetes</taxon>
        <taxon>Pezizales</taxon>
        <taxon>Tuberaceae</taxon>
        <taxon>Tuber</taxon>
    </lineage>
</organism>
<feature type="region of interest" description="Disordered" evidence="1">
    <location>
        <begin position="212"/>
        <end position="240"/>
    </location>
</feature>
<evidence type="ECO:0000313" key="2">
    <source>
        <dbReference type="EMBL" id="CUS08343.1"/>
    </source>
</evidence>
<proteinExistence type="predicted"/>
<feature type="compositionally biased region" description="Polar residues" evidence="1">
    <location>
        <begin position="14"/>
        <end position="31"/>
    </location>
</feature>
<accession>A0A292PPD2</accession>
<feature type="compositionally biased region" description="Basic and acidic residues" evidence="1">
    <location>
        <begin position="107"/>
        <end position="120"/>
    </location>
</feature>
<protein>
    <submittedName>
        <fullName evidence="2">Uncharacterized protein</fullName>
    </submittedName>
</protein>